<accession>A0A6L6Q6R4</accession>
<gene>
    <name evidence="1" type="ORF">GM668_23060</name>
</gene>
<keyword evidence="2" id="KW-1185">Reference proteome</keyword>
<dbReference type="RefSeq" id="WP_155441314.1">
    <property type="nucleotide sequence ID" value="NZ_WNLA01000019.1"/>
</dbReference>
<protein>
    <submittedName>
        <fullName evidence="1">Uncharacterized protein</fullName>
    </submittedName>
</protein>
<evidence type="ECO:0000313" key="2">
    <source>
        <dbReference type="Proteomes" id="UP000484015"/>
    </source>
</evidence>
<organism evidence="1 2">
    <name type="scientific">Pseudoduganella ginsengisoli</name>
    <dbReference type="NCBI Taxonomy" id="1462440"/>
    <lineage>
        <taxon>Bacteria</taxon>
        <taxon>Pseudomonadati</taxon>
        <taxon>Pseudomonadota</taxon>
        <taxon>Betaproteobacteria</taxon>
        <taxon>Burkholderiales</taxon>
        <taxon>Oxalobacteraceae</taxon>
        <taxon>Telluria group</taxon>
        <taxon>Pseudoduganella</taxon>
    </lineage>
</organism>
<dbReference type="EMBL" id="WNLA01000019">
    <property type="protein sequence ID" value="MTW04961.1"/>
    <property type="molecule type" value="Genomic_DNA"/>
</dbReference>
<evidence type="ECO:0000313" key="1">
    <source>
        <dbReference type="EMBL" id="MTW04961.1"/>
    </source>
</evidence>
<comment type="caution">
    <text evidence="1">The sequence shown here is derived from an EMBL/GenBank/DDBJ whole genome shotgun (WGS) entry which is preliminary data.</text>
</comment>
<proteinExistence type="predicted"/>
<name>A0A6L6Q6R4_9BURK</name>
<dbReference type="Proteomes" id="UP000484015">
    <property type="component" value="Unassembled WGS sequence"/>
</dbReference>
<dbReference type="OrthoDB" id="8704917at2"/>
<reference evidence="1 2" key="1">
    <citation type="submission" date="2019-11" db="EMBL/GenBank/DDBJ databases">
        <title>Type strains purchased from KCTC, JCM and DSMZ.</title>
        <authorList>
            <person name="Lu H."/>
        </authorList>
    </citation>
    <scope>NUCLEOTIDE SEQUENCE [LARGE SCALE GENOMIC DNA]</scope>
    <source>
        <strain evidence="1 2">KCTC 42409</strain>
    </source>
</reference>
<dbReference type="AlphaFoldDB" id="A0A6L6Q6R4"/>
<sequence>MSEEKILTAEEKILAQLSTYSKDTPIGHPDIDGRAGIFVPSPEFNFAANANIRMGSGIVGFGNPDGTLTIYFEGNRFDESSLHKWENKVRKSYDRMVMRAPTVSKGKVDAKQLELVGLIEGNGITIKHPEKLMHWLTVSNAMDTAPASDHITWKKDKF</sequence>